<evidence type="ECO:0000313" key="19">
    <source>
        <dbReference type="Proteomes" id="UP000095419"/>
    </source>
</evidence>
<comment type="catalytic activity">
    <reaction evidence="1 14">
        <text>Hydrolyzes free adenine bases from 7,8-dihydro-8-oxoguanine:adenine mismatched double-stranded DNA, leaving an apurinic site.</text>
        <dbReference type="EC" id="3.2.2.31"/>
    </reaction>
</comment>
<dbReference type="GO" id="GO:0006284">
    <property type="term" value="P:base-excision repair"/>
    <property type="evidence" value="ECO:0007669"/>
    <property type="project" value="UniProtKB-UniRule"/>
</dbReference>
<protein>
    <recommendedName>
        <fullName evidence="5 14">Adenine DNA glycosylase</fullName>
        <ecNumber evidence="4 14">3.2.2.31</ecNumber>
    </recommendedName>
</protein>
<keyword evidence="8 14" id="KW-0227">DNA damage</keyword>
<dbReference type="EMBL" id="CZAO01000003">
    <property type="protein sequence ID" value="CUP08480.1"/>
    <property type="molecule type" value="Genomic_DNA"/>
</dbReference>
<evidence type="ECO:0000256" key="14">
    <source>
        <dbReference type="RuleBase" id="RU365096"/>
    </source>
</evidence>
<dbReference type="SMART" id="SM00478">
    <property type="entry name" value="ENDO3c"/>
    <property type="match status" value="1"/>
</dbReference>
<dbReference type="EC" id="3.2.2.31" evidence="4 14"/>
<dbReference type="CDD" id="cd03431">
    <property type="entry name" value="NUDIX_DNA_Glycosylase_C-MutY"/>
    <property type="match status" value="1"/>
</dbReference>
<sequence length="361" mass="41468">MALSFVRLKMKYFCSMNIFSGTLLDWYAENKRDLPWRNTTDPYLIWISEIILQQTRVAQGYEYFLRFIKRFPDVVSLAAASEDEVMKYWQGLGYYSRARNLHAAAKSMKGTFPKTYAEVRALKGVGDYTAAAICSFAYDMPYAAVDGNVYRVLSRYFGIDVPIDSTEGKKTFTALAGEVLDKSRPADYNQAIMDFGAVQCTPQSPNCLFCPLSGSCRALSEGKVQQLPVKQHRTKTTNRYFNYIYVRMGAHTLIHKRTEDDIWKNLFELPLVETEKDLSEEEFLACPQFHALFAEGEVRMVRTLLRGVKHVLSHRVIYTNFYEVTLPDNSSSFSSYQRVAVEDLGRYAVPRLIHAFLEKYV</sequence>
<dbReference type="Pfam" id="PF14815">
    <property type="entry name" value="NUDIX_4"/>
    <property type="match status" value="1"/>
</dbReference>
<dbReference type="PANTHER" id="PTHR42944:SF1">
    <property type="entry name" value="ADENINE DNA GLYCOSYLASE"/>
    <property type="match status" value="1"/>
</dbReference>
<dbReference type="EMBL" id="CZAF01000004">
    <property type="protein sequence ID" value="CUO79235.1"/>
    <property type="molecule type" value="Genomic_DNA"/>
</dbReference>
<proteinExistence type="inferred from homology"/>
<dbReference type="GO" id="GO:0034039">
    <property type="term" value="F:8-oxo-7,8-dihydroguanine DNA N-glycosylase activity"/>
    <property type="evidence" value="ECO:0007669"/>
    <property type="project" value="TreeGrafter"/>
</dbReference>
<dbReference type="Gene3D" id="1.10.1670.10">
    <property type="entry name" value="Helix-hairpin-Helix base-excision DNA repair enzymes (C-terminal)"/>
    <property type="match status" value="1"/>
</dbReference>
<evidence type="ECO:0000313" key="17">
    <source>
        <dbReference type="EMBL" id="CUO79235.1"/>
    </source>
</evidence>
<keyword evidence="13 14" id="KW-0326">Glycosidase</keyword>
<dbReference type="Gene3D" id="1.10.340.30">
    <property type="entry name" value="Hypothetical protein, domain 2"/>
    <property type="match status" value="1"/>
</dbReference>
<comment type="cofactor">
    <cofactor evidence="14">
        <name>[4Fe-4S] cluster</name>
        <dbReference type="ChEBI" id="CHEBI:49883"/>
    </cofactor>
    <text evidence="14">Binds 1 [4Fe-4S] cluster.</text>
</comment>
<evidence type="ECO:0000256" key="11">
    <source>
        <dbReference type="ARBA" id="ARBA00023014"/>
    </source>
</evidence>
<dbReference type="Gene3D" id="3.90.79.10">
    <property type="entry name" value="Nucleoside Triphosphate Pyrophosphohydrolase"/>
    <property type="match status" value="1"/>
</dbReference>
<accession>A0A174J7J9</accession>
<feature type="domain" description="HhH-GPD" evidence="15">
    <location>
        <begin position="51"/>
        <end position="198"/>
    </location>
</feature>
<evidence type="ECO:0000313" key="20">
    <source>
        <dbReference type="Proteomes" id="UP000095614"/>
    </source>
</evidence>
<dbReference type="InterPro" id="IPR011257">
    <property type="entry name" value="DNA_glycosylase"/>
</dbReference>
<evidence type="ECO:0000256" key="12">
    <source>
        <dbReference type="ARBA" id="ARBA00023204"/>
    </source>
</evidence>
<reference evidence="19 20" key="1">
    <citation type="submission" date="2015-09" db="EMBL/GenBank/DDBJ databases">
        <authorList>
            <consortium name="Pathogen Informatics"/>
        </authorList>
    </citation>
    <scope>NUCLEOTIDE SEQUENCE [LARGE SCALE GENOMIC DNA]</scope>
    <source>
        <strain evidence="16 19">2789STDY5608791</strain>
        <strain evidence="17 20">2789STDY5834847</strain>
        <strain evidence="18 21">2789STDY5834898</strain>
    </source>
</reference>
<dbReference type="FunFam" id="1.10.340.30:FF:000010">
    <property type="entry name" value="Adenine DNA glycosylase"/>
    <property type="match status" value="1"/>
</dbReference>
<evidence type="ECO:0000256" key="7">
    <source>
        <dbReference type="ARBA" id="ARBA00022723"/>
    </source>
</evidence>
<evidence type="ECO:0000256" key="4">
    <source>
        <dbReference type="ARBA" id="ARBA00012045"/>
    </source>
</evidence>
<keyword evidence="7" id="KW-0479">Metal-binding</keyword>
<evidence type="ECO:0000256" key="3">
    <source>
        <dbReference type="ARBA" id="ARBA00008343"/>
    </source>
</evidence>
<evidence type="ECO:0000256" key="13">
    <source>
        <dbReference type="ARBA" id="ARBA00023295"/>
    </source>
</evidence>
<dbReference type="EMBL" id="CYZF01000005">
    <property type="protein sequence ID" value="CUO57542.1"/>
    <property type="molecule type" value="Genomic_DNA"/>
</dbReference>
<evidence type="ECO:0000256" key="2">
    <source>
        <dbReference type="ARBA" id="ARBA00002933"/>
    </source>
</evidence>
<dbReference type="InterPro" id="IPR023170">
    <property type="entry name" value="HhH_base_excis_C"/>
</dbReference>
<evidence type="ECO:0000256" key="9">
    <source>
        <dbReference type="ARBA" id="ARBA00022801"/>
    </source>
</evidence>
<dbReference type="GO" id="GO:0046872">
    <property type="term" value="F:metal ion binding"/>
    <property type="evidence" value="ECO:0007669"/>
    <property type="project" value="UniProtKB-UniRule"/>
</dbReference>
<keyword evidence="11" id="KW-0411">Iron-sulfur</keyword>
<keyword evidence="9 16" id="KW-0378">Hydrolase</keyword>
<keyword evidence="6" id="KW-0004">4Fe-4S</keyword>
<dbReference type="InterPro" id="IPR005760">
    <property type="entry name" value="A/G_AdeGlyc_MutY"/>
</dbReference>
<evidence type="ECO:0000256" key="5">
    <source>
        <dbReference type="ARBA" id="ARBA00022023"/>
    </source>
</evidence>
<dbReference type="Pfam" id="PF00730">
    <property type="entry name" value="HhH-GPD"/>
    <property type="match status" value="1"/>
</dbReference>
<dbReference type="NCBIfam" id="TIGR01084">
    <property type="entry name" value="mutY"/>
    <property type="match status" value="1"/>
</dbReference>
<dbReference type="InterPro" id="IPR044298">
    <property type="entry name" value="MIG/MutY"/>
</dbReference>
<dbReference type="SUPFAM" id="SSF48150">
    <property type="entry name" value="DNA-glycosylase"/>
    <property type="match status" value="1"/>
</dbReference>
<dbReference type="InterPro" id="IPR029119">
    <property type="entry name" value="MutY_C"/>
</dbReference>
<evidence type="ECO:0000313" key="16">
    <source>
        <dbReference type="EMBL" id="CUO57542.1"/>
    </source>
</evidence>
<keyword evidence="10 14" id="KW-0408">Iron</keyword>
<keyword evidence="12" id="KW-0234">DNA repair</keyword>
<comment type="function">
    <text evidence="2">Adenine glycosylase active on G-A mispairs. MutY also corrects error-prone DNA synthesis past GO lesions which are due to the oxidatively damaged form of guanine: 7,8-dihydro-8-oxoguanine (8-oxo-dGTP).</text>
</comment>
<organism evidence="16 19">
    <name type="scientific">Bacteroides uniformis</name>
    <dbReference type="NCBI Taxonomy" id="820"/>
    <lineage>
        <taxon>Bacteria</taxon>
        <taxon>Pseudomonadati</taxon>
        <taxon>Bacteroidota</taxon>
        <taxon>Bacteroidia</taxon>
        <taxon>Bacteroidales</taxon>
        <taxon>Bacteroidaceae</taxon>
        <taxon>Bacteroides</taxon>
    </lineage>
</organism>
<comment type="similarity">
    <text evidence="3 14">Belongs to the Nth/MutY family.</text>
</comment>
<dbReference type="GO" id="GO:0032357">
    <property type="term" value="F:oxidized purine DNA binding"/>
    <property type="evidence" value="ECO:0007669"/>
    <property type="project" value="TreeGrafter"/>
</dbReference>
<evidence type="ECO:0000313" key="21">
    <source>
        <dbReference type="Proteomes" id="UP000095766"/>
    </source>
</evidence>
<evidence type="ECO:0000256" key="1">
    <source>
        <dbReference type="ARBA" id="ARBA00000843"/>
    </source>
</evidence>
<dbReference type="InterPro" id="IPR003265">
    <property type="entry name" value="HhH-GPD_domain"/>
</dbReference>
<dbReference type="Proteomes" id="UP000095419">
    <property type="component" value="Unassembled WGS sequence"/>
</dbReference>
<dbReference type="GO" id="GO:0051539">
    <property type="term" value="F:4 iron, 4 sulfur cluster binding"/>
    <property type="evidence" value="ECO:0007669"/>
    <property type="project" value="UniProtKB-UniRule"/>
</dbReference>
<dbReference type="Proteomes" id="UP000095766">
    <property type="component" value="Unassembled WGS sequence"/>
</dbReference>
<evidence type="ECO:0000313" key="18">
    <source>
        <dbReference type="EMBL" id="CUP08480.1"/>
    </source>
</evidence>
<dbReference type="CDD" id="cd00056">
    <property type="entry name" value="ENDO3c"/>
    <property type="match status" value="1"/>
</dbReference>
<dbReference type="PANTHER" id="PTHR42944">
    <property type="entry name" value="ADENINE DNA GLYCOSYLASE"/>
    <property type="match status" value="1"/>
</dbReference>
<evidence type="ECO:0000256" key="8">
    <source>
        <dbReference type="ARBA" id="ARBA00022763"/>
    </source>
</evidence>
<dbReference type="Proteomes" id="UP000095614">
    <property type="component" value="Unassembled WGS sequence"/>
</dbReference>
<dbReference type="GO" id="GO:0000701">
    <property type="term" value="F:purine-specific mismatch base pair DNA N-glycosylase activity"/>
    <property type="evidence" value="ECO:0007669"/>
    <property type="project" value="UniProtKB-EC"/>
</dbReference>
<evidence type="ECO:0000259" key="15">
    <source>
        <dbReference type="SMART" id="SM00478"/>
    </source>
</evidence>
<dbReference type="SUPFAM" id="SSF55811">
    <property type="entry name" value="Nudix"/>
    <property type="match status" value="1"/>
</dbReference>
<name>A0A174J7J9_BACUN</name>
<dbReference type="GO" id="GO:0006298">
    <property type="term" value="P:mismatch repair"/>
    <property type="evidence" value="ECO:0007669"/>
    <property type="project" value="TreeGrafter"/>
</dbReference>
<gene>
    <name evidence="16" type="primary">mutY</name>
    <name evidence="16" type="ORF">ERS417307_01931</name>
    <name evidence="17" type="ORF">ERS852462_01586</name>
    <name evidence="18" type="ORF">ERS852510_00795</name>
</gene>
<dbReference type="AlphaFoldDB" id="A0A174J7J9"/>
<evidence type="ECO:0000256" key="10">
    <source>
        <dbReference type="ARBA" id="ARBA00023004"/>
    </source>
</evidence>
<evidence type="ECO:0000256" key="6">
    <source>
        <dbReference type="ARBA" id="ARBA00022485"/>
    </source>
</evidence>
<dbReference type="GO" id="GO:0035485">
    <property type="term" value="F:adenine/guanine mispair binding"/>
    <property type="evidence" value="ECO:0007669"/>
    <property type="project" value="TreeGrafter"/>
</dbReference>
<dbReference type="InterPro" id="IPR015797">
    <property type="entry name" value="NUDIX_hydrolase-like_dom_sf"/>
</dbReference>